<keyword evidence="1 7" id="KW-0723">Serine/threonine-protein kinase</keyword>
<evidence type="ECO:0000313" key="9">
    <source>
        <dbReference type="EMBL" id="OHT14036.1"/>
    </source>
</evidence>
<dbReference type="SMART" id="SM00220">
    <property type="entry name" value="S_TKc"/>
    <property type="match status" value="1"/>
</dbReference>
<organism evidence="9 10">
    <name type="scientific">Tritrichomonas foetus</name>
    <dbReference type="NCBI Taxonomy" id="1144522"/>
    <lineage>
        <taxon>Eukaryota</taxon>
        <taxon>Metamonada</taxon>
        <taxon>Parabasalia</taxon>
        <taxon>Tritrichomonadida</taxon>
        <taxon>Tritrichomonadidae</taxon>
        <taxon>Tritrichomonas</taxon>
    </lineage>
</organism>
<dbReference type="PROSITE" id="PS50011">
    <property type="entry name" value="PROTEIN_KINASE_DOM"/>
    <property type="match status" value="1"/>
</dbReference>
<evidence type="ECO:0000256" key="3">
    <source>
        <dbReference type="ARBA" id="ARBA00022741"/>
    </source>
</evidence>
<proteinExistence type="inferred from homology"/>
<dbReference type="Pfam" id="PF00069">
    <property type="entry name" value="Pkinase"/>
    <property type="match status" value="1"/>
</dbReference>
<dbReference type="InterPro" id="IPR011009">
    <property type="entry name" value="Kinase-like_dom_sf"/>
</dbReference>
<dbReference type="GO" id="GO:0004674">
    <property type="term" value="F:protein serine/threonine kinase activity"/>
    <property type="evidence" value="ECO:0007669"/>
    <property type="project" value="UniProtKB-KW"/>
</dbReference>
<keyword evidence="3 6" id="KW-0547">Nucleotide-binding</keyword>
<keyword evidence="10" id="KW-1185">Reference proteome</keyword>
<dbReference type="InterPro" id="IPR017441">
    <property type="entry name" value="Protein_kinase_ATP_BS"/>
</dbReference>
<evidence type="ECO:0000256" key="6">
    <source>
        <dbReference type="PROSITE-ProRule" id="PRU10141"/>
    </source>
</evidence>
<dbReference type="GO" id="GO:0005737">
    <property type="term" value="C:cytoplasm"/>
    <property type="evidence" value="ECO:0007669"/>
    <property type="project" value="TreeGrafter"/>
</dbReference>
<dbReference type="GO" id="GO:0005524">
    <property type="term" value="F:ATP binding"/>
    <property type="evidence" value="ECO:0007669"/>
    <property type="project" value="UniProtKB-UniRule"/>
</dbReference>
<dbReference type="RefSeq" id="XP_068367172.1">
    <property type="nucleotide sequence ID" value="XM_068498528.1"/>
</dbReference>
<dbReference type="OrthoDB" id="40902at2759"/>
<name>A0A1J4KWA8_9EUKA</name>
<dbReference type="GO" id="GO:0035556">
    <property type="term" value="P:intracellular signal transduction"/>
    <property type="evidence" value="ECO:0007669"/>
    <property type="project" value="TreeGrafter"/>
</dbReference>
<protein>
    <submittedName>
        <fullName evidence="9">CAMK family protein kinase</fullName>
    </submittedName>
</protein>
<feature type="binding site" evidence="6">
    <location>
        <position position="118"/>
    </location>
    <ligand>
        <name>ATP</name>
        <dbReference type="ChEBI" id="CHEBI:30616"/>
    </ligand>
</feature>
<dbReference type="FunFam" id="1.10.510.10:FF:000271">
    <property type="entry name" value="Non-specific serine/threonine protein kinase"/>
    <property type="match status" value="1"/>
</dbReference>
<keyword evidence="4 9" id="KW-0418">Kinase</keyword>
<gene>
    <name evidence="9" type="ORF">TRFO_15696</name>
</gene>
<dbReference type="PROSITE" id="PS00108">
    <property type="entry name" value="PROTEIN_KINASE_ST"/>
    <property type="match status" value="1"/>
</dbReference>
<dbReference type="GeneID" id="94833232"/>
<comment type="similarity">
    <text evidence="7">Belongs to the protein kinase superfamily.</text>
</comment>
<keyword evidence="2" id="KW-0808">Transferase</keyword>
<evidence type="ECO:0000313" key="10">
    <source>
        <dbReference type="Proteomes" id="UP000179807"/>
    </source>
</evidence>
<dbReference type="Proteomes" id="UP000179807">
    <property type="component" value="Unassembled WGS sequence"/>
</dbReference>
<dbReference type="AlphaFoldDB" id="A0A1J4KWA8"/>
<evidence type="ECO:0000256" key="1">
    <source>
        <dbReference type="ARBA" id="ARBA00022527"/>
    </source>
</evidence>
<evidence type="ECO:0000256" key="4">
    <source>
        <dbReference type="ARBA" id="ARBA00022777"/>
    </source>
</evidence>
<sequence length="491" mass="56095">MKQPFRIFVIKILTKIVKKFNHNIISFLQNDLILLFVNQITKFLLMEKNYSKKLNAIYNICETSQKVIECPLIAYKMLSILVPSFIGKYSFRGTIGSGAFSVVKLAFNNETSEFLACKIVPRSRICDGNLESRFESEIRINQQMHHPGIVQIVDLLRDNMNYYIFLELCPNGELFHYIVNKKSLDEKEAATFVSQILEAINYVHQQGVAHRDLKPENILLDSSWQIKISDFGLSKFVGNSGIVSTPCGSPCYISPECLTGKDYDGRASDNWSIGVIVFVMVTGQIPWTKRNHTQLFEQIKSGEYTIPSHLSDECRNFIRGLMEVDASKRTTISEALKHPWITKNADKNTKGKEDQNRLSMKIISLKTIDKFFENNSSTFIDVDSLNFSNNTLSADGDVLRREKTQSNMDFGTMIKAIEEPNTIFPNMMTKNRRYMMVRPILNNTKPSAYTPPPIIVKPNVLTNSSRKSSIHSQKMNDNVMKMRLPTSYLID</sequence>
<dbReference type="PROSITE" id="PS00107">
    <property type="entry name" value="PROTEIN_KINASE_ATP"/>
    <property type="match status" value="1"/>
</dbReference>
<comment type="caution">
    <text evidence="9">The sequence shown here is derived from an EMBL/GenBank/DDBJ whole genome shotgun (WGS) entry which is preliminary data.</text>
</comment>
<dbReference type="VEuPathDB" id="TrichDB:TRFO_15696"/>
<evidence type="ECO:0000256" key="7">
    <source>
        <dbReference type="RuleBase" id="RU000304"/>
    </source>
</evidence>
<evidence type="ECO:0000259" key="8">
    <source>
        <dbReference type="PROSITE" id="PS50011"/>
    </source>
</evidence>
<dbReference type="PANTHER" id="PTHR24346:SF82">
    <property type="entry name" value="KP78A-RELATED"/>
    <property type="match status" value="1"/>
</dbReference>
<dbReference type="InterPro" id="IPR000719">
    <property type="entry name" value="Prot_kinase_dom"/>
</dbReference>
<dbReference type="Gene3D" id="1.10.510.10">
    <property type="entry name" value="Transferase(Phosphotransferase) domain 1"/>
    <property type="match status" value="1"/>
</dbReference>
<feature type="domain" description="Protein kinase" evidence="8">
    <location>
        <begin position="89"/>
        <end position="341"/>
    </location>
</feature>
<dbReference type="SUPFAM" id="SSF56112">
    <property type="entry name" value="Protein kinase-like (PK-like)"/>
    <property type="match status" value="1"/>
</dbReference>
<dbReference type="CDD" id="cd14003">
    <property type="entry name" value="STKc_AMPK-like"/>
    <property type="match status" value="1"/>
</dbReference>
<evidence type="ECO:0000256" key="5">
    <source>
        <dbReference type="ARBA" id="ARBA00022840"/>
    </source>
</evidence>
<accession>A0A1J4KWA8</accession>
<dbReference type="InterPro" id="IPR008271">
    <property type="entry name" value="Ser/Thr_kinase_AS"/>
</dbReference>
<dbReference type="PANTHER" id="PTHR24346">
    <property type="entry name" value="MAP/MICROTUBULE AFFINITY-REGULATING KINASE"/>
    <property type="match status" value="1"/>
</dbReference>
<evidence type="ECO:0000256" key="2">
    <source>
        <dbReference type="ARBA" id="ARBA00022679"/>
    </source>
</evidence>
<reference evidence="9" key="1">
    <citation type="submission" date="2016-10" db="EMBL/GenBank/DDBJ databases">
        <authorList>
            <person name="Benchimol M."/>
            <person name="Almeida L.G."/>
            <person name="Vasconcelos A.T."/>
            <person name="Perreira-Neves A."/>
            <person name="Rosa I.A."/>
            <person name="Tasca T."/>
            <person name="Bogo M.R."/>
            <person name="de Souza W."/>
        </authorList>
    </citation>
    <scope>NUCLEOTIDE SEQUENCE [LARGE SCALE GENOMIC DNA]</scope>
    <source>
        <strain evidence="9">K</strain>
    </source>
</reference>
<keyword evidence="5 6" id="KW-0067">ATP-binding</keyword>
<dbReference type="EMBL" id="MLAK01000431">
    <property type="protein sequence ID" value="OHT14036.1"/>
    <property type="molecule type" value="Genomic_DNA"/>
</dbReference>